<dbReference type="InterPro" id="IPR038859">
    <property type="entry name" value="RHL1"/>
</dbReference>
<feature type="region of interest" description="Disordered" evidence="1">
    <location>
        <begin position="358"/>
        <end position="433"/>
    </location>
</feature>
<dbReference type="PANTHER" id="PTHR35698">
    <property type="entry name" value="DNA-BINDING PROTEIN RHL1"/>
    <property type="match status" value="1"/>
</dbReference>
<feature type="region of interest" description="Disordered" evidence="1">
    <location>
        <begin position="1"/>
        <end position="23"/>
    </location>
</feature>
<dbReference type="AlphaFoldDB" id="A0AAV8U161"/>
<feature type="compositionally biased region" description="Polar residues" evidence="1">
    <location>
        <begin position="308"/>
        <end position="317"/>
    </location>
</feature>
<feature type="region of interest" description="Disordered" evidence="1">
    <location>
        <begin position="253"/>
        <end position="346"/>
    </location>
</feature>
<comment type="caution">
    <text evidence="2">The sequence shown here is derived from an EMBL/GenBank/DDBJ whole genome shotgun (WGS) entry which is preliminary data.</text>
</comment>
<sequence length="477" mass="52824">MVRSSSSSKAKAEDQNPDSMQRTRLKKLAFSNNLLSQTTARPHFSLPPSKTVLKHHGKDILRKSQRKNRFLFSFPGLLAPVAGAGGKIGELKDLSTKNPILYLDFPQGQLKLFGTIVYPKNRYLTLHFSRGGKNVVCEDYFDNMVCSVLTSCSKIVFSDAWWIGKKEENPDEFRLDFPKELVEGQSVDWDFKAGAGAELVDKQFVHRSGKKYVEEESPEPVLKNEALDDGSNLKGLMETTPLRHSERTAGKTFKFVEVSSGDDSIESNPDASKEDEEVEETEIKTTTTTYPVIGIDNDNEGAAEENDLSGQNLTSPSPGVGPKNPSRSSVSLMSKEDSLSSPGSLVQPTISTLFKKVQEKKKTEEKKAHKILTRTTASKVSGQKLGHADLKRKTDMAKGSRKRGKLTGGAGSKLKKKSSEVEDDNIEEFSSSSQEYTQTIIPTRMTIPKEYLSSAVWAPYGLVWSILMSFSSEYRGK</sequence>
<dbReference type="PANTHER" id="PTHR35698:SF2">
    <property type="entry name" value="DNA-BINDING PROTEIN RHL1"/>
    <property type="match status" value="1"/>
</dbReference>
<feature type="compositionally biased region" description="Basic and acidic residues" evidence="1">
    <location>
        <begin position="358"/>
        <end position="367"/>
    </location>
</feature>
<feature type="compositionally biased region" description="Basic and acidic residues" evidence="1">
    <location>
        <begin position="386"/>
        <end position="398"/>
    </location>
</feature>
<dbReference type="GO" id="GO:0003677">
    <property type="term" value="F:DNA binding"/>
    <property type="evidence" value="ECO:0007669"/>
    <property type="project" value="InterPro"/>
</dbReference>
<evidence type="ECO:0000256" key="1">
    <source>
        <dbReference type="SAM" id="MobiDB-lite"/>
    </source>
</evidence>
<organism evidence="2 3">
    <name type="scientific">Erythroxylum novogranatense</name>
    <dbReference type="NCBI Taxonomy" id="1862640"/>
    <lineage>
        <taxon>Eukaryota</taxon>
        <taxon>Viridiplantae</taxon>
        <taxon>Streptophyta</taxon>
        <taxon>Embryophyta</taxon>
        <taxon>Tracheophyta</taxon>
        <taxon>Spermatophyta</taxon>
        <taxon>Magnoliopsida</taxon>
        <taxon>eudicotyledons</taxon>
        <taxon>Gunneridae</taxon>
        <taxon>Pentapetalae</taxon>
        <taxon>rosids</taxon>
        <taxon>fabids</taxon>
        <taxon>Malpighiales</taxon>
        <taxon>Erythroxylaceae</taxon>
        <taxon>Erythroxylum</taxon>
    </lineage>
</organism>
<name>A0AAV8U161_9ROSI</name>
<reference evidence="2 3" key="1">
    <citation type="submission" date="2021-09" db="EMBL/GenBank/DDBJ databases">
        <title>Genomic insights and catalytic innovation underlie evolution of tropane alkaloids biosynthesis.</title>
        <authorList>
            <person name="Wang Y.-J."/>
            <person name="Tian T."/>
            <person name="Huang J.-P."/>
            <person name="Huang S.-X."/>
        </authorList>
    </citation>
    <scope>NUCLEOTIDE SEQUENCE [LARGE SCALE GENOMIC DNA]</scope>
    <source>
        <strain evidence="2">KIB-2018</strain>
        <tissue evidence="2">Leaf</tissue>
    </source>
</reference>
<keyword evidence="3" id="KW-1185">Reference proteome</keyword>
<evidence type="ECO:0008006" key="4">
    <source>
        <dbReference type="Google" id="ProtNLM"/>
    </source>
</evidence>
<accession>A0AAV8U161</accession>
<evidence type="ECO:0000313" key="3">
    <source>
        <dbReference type="Proteomes" id="UP001159364"/>
    </source>
</evidence>
<gene>
    <name evidence="2" type="ORF">K2173_027116</name>
</gene>
<feature type="compositionally biased region" description="Acidic residues" evidence="1">
    <location>
        <begin position="297"/>
        <end position="307"/>
    </location>
</feature>
<evidence type="ECO:0000313" key="2">
    <source>
        <dbReference type="EMBL" id="KAJ8771939.1"/>
    </source>
</evidence>
<dbReference type="EMBL" id="JAIWQS010000002">
    <property type="protein sequence ID" value="KAJ8771939.1"/>
    <property type="molecule type" value="Genomic_DNA"/>
</dbReference>
<proteinExistence type="predicted"/>
<dbReference type="Proteomes" id="UP001159364">
    <property type="component" value="Linkage Group LG02"/>
</dbReference>
<dbReference type="GO" id="GO:0042023">
    <property type="term" value="P:DNA endoreduplication"/>
    <property type="evidence" value="ECO:0007669"/>
    <property type="project" value="InterPro"/>
</dbReference>
<protein>
    <recommendedName>
        <fullName evidence="4">DNA-binding protein RHL1</fullName>
    </recommendedName>
</protein>